<evidence type="ECO:0000256" key="2">
    <source>
        <dbReference type="ARBA" id="ARBA00005504"/>
    </source>
</evidence>
<accession>A0A239AA26</accession>
<comment type="similarity">
    <text evidence="2">Belongs to the NifH/BchL/ChlL family.</text>
</comment>
<dbReference type="Proteomes" id="UP000198324">
    <property type="component" value="Unassembled WGS sequence"/>
</dbReference>
<proteinExistence type="inferred from homology"/>
<dbReference type="InterPro" id="IPR000392">
    <property type="entry name" value="NifH/frxC"/>
</dbReference>
<feature type="region of interest" description="Disordered" evidence="6">
    <location>
        <begin position="255"/>
        <end position="275"/>
    </location>
</feature>
<organism evidence="7 8">
    <name type="scientific">Humidesulfovibrio mexicanus</name>
    <dbReference type="NCBI Taxonomy" id="147047"/>
    <lineage>
        <taxon>Bacteria</taxon>
        <taxon>Pseudomonadati</taxon>
        <taxon>Thermodesulfobacteriota</taxon>
        <taxon>Desulfovibrionia</taxon>
        <taxon>Desulfovibrionales</taxon>
        <taxon>Desulfovibrionaceae</taxon>
        <taxon>Humidesulfovibrio</taxon>
    </lineage>
</organism>
<name>A0A239AA26_9BACT</name>
<dbReference type="Pfam" id="PF00142">
    <property type="entry name" value="Fer4_NifH"/>
    <property type="match status" value="1"/>
</dbReference>
<evidence type="ECO:0000256" key="3">
    <source>
        <dbReference type="ARBA" id="ARBA00022723"/>
    </source>
</evidence>
<dbReference type="EMBL" id="FZOC01000003">
    <property type="protein sequence ID" value="SNR92487.1"/>
    <property type="molecule type" value="Genomic_DNA"/>
</dbReference>
<reference evidence="7 8" key="1">
    <citation type="submission" date="2017-06" db="EMBL/GenBank/DDBJ databases">
        <authorList>
            <person name="Kim H.J."/>
            <person name="Triplett B.A."/>
        </authorList>
    </citation>
    <scope>NUCLEOTIDE SEQUENCE [LARGE SCALE GENOMIC DNA]</scope>
    <source>
        <strain evidence="7 8">DSM 13116</strain>
    </source>
</reference>
<dbReference type="PANTHER" id="PTHR42864:SF2">
    <property type="entry name" value="LIGHT-INDEPENDENT PROTOCHLOROPHYLLIDE REDUCTASE IRON-SULFUR ATP-BINDING PROTEIN"/>
    <property type="match status" value="1"/>
</dbReference>
<protein>
    <submittedName>
        <fullName evidence="7">Nitrogenase iron protein NifH</fullName>
    </submittedName>
</protein>
<dbReference type="AlphaFoldDB" id="A0A239AA26"/>
<dbReference type="PROSITE" id="PS51026">
    <property type="entry name" value="NIFH_FRXC_3"/>
    <property type="match status" value="1"/>
</dbReference>
<evidence type="ECO:0000256" key="6">
    <source>
        <dbReference type="SAM" id="MobiDB-lite"/>
    </source>
</evidence>
<keyword evidence="3" id="KW-0479">Metal-binding</keyword>
<evidence type="ECO:0000313" key="8">
    <source>
        <dbReference type="Proteomes" id="UP000198324"/>
    </source>
</evidence>
<comment type="cofactor">
    <cofactor evidence="1">
        <name>[4Fe-4S] cluster</name>
        <dbReference type="ChEBI" id="CHEBI:49883"/>
    </cofactor>
</comment>
<dbReference type="PRINTS" id="PR00091">
    <property type="entry name" value="NITROGNASEII"/>
</dbReference>
<dbReference type="GO" id="GO:0005524">
    <property type="term" value="F:ATP binding"/>
    <property type="evidence" value="ECO:0007669"/>
    <property type="project" value="UniProtKB-KW"/>
</dbReference>
<gene>
    <name evidence="7" type="ORF">SAMN04488503_1952</name>
</gene>
<sequence length="275" mass="29646">MIKIAIYGKGGIGKSTVTSGISAALAVHGHKVMQIGCDPKSDSTINLLGGQMPPPILQYLQENGRPDDLDAVVRKGFGGTTCMEVGGPTPGIGCFGRGMLTAFELLDEMDAYAKYAPDIVFYDILADIVCGGIAVPMREGFADKVFIVTSGEKMALLAARNIILALRNFADRHYAELGGLILNRRDMPDEVERVQDFAKEMETTIIGVIPRDRAIHTFEEQGKTIVEGDPGLPTSACFFDLARTVAAFAQERGAAPISDTKQEKRHACGQCQHQN</sequence>
<dbReference type="PANTHER" id="PTHR42864">
    <property type="entry name" value="LIGHT-INDEPENDENT PROTOCHLOROPHYLLIDE REDUCTASE IRON-SULFUR ATP-BINDING PROTEIN"/>
    <property type="match status" value="1"/>
</dbReference>
<evidence type="ECO:0000313" key="7">
    <source>
        <dbReference type="EMBL" id="SNR92487.1"/>
    </source>
</evidence>
<evidence type="ECO:0000256" key="5">
    <source>
        <dbReference type="ARBA" id="ARBA00022840"/>
    </source>
</evidence>
<keyword evidence="5" id="KW-0067">ATP-binding</keyword>
<dbReference type="GO" id="GO:0016491">
    <property type="term" value="F:oxidoreductase activity"/>
    <property type="evidence" value="ECO:0007669"/>
    <property type="project" value="InterPro"/>
</dbReference>
<dbReference type="GO" id="GO:0046872">
    <property type="term" value="F:metal ion binding"/>
    <property type="evidence" value="ECO:0007669"/>
    <property type="project" value="UniProtKB-KW"/>
</dbReference>
<keyword evidence="8" id="KW-1185">Reference proteome</keyword>
<dbReference type="OrthoDB" id="9780677at2"/>
<dbReference type="RefSeq" id="WP_089274151.1">
    <property type="nucleotide sequence ID" value="NZ_FZOC01000003.1"/>
</dbReference>
<dbReference type="InterPro" id="IPR027417">
    <property type="entry name" value="P-loop_NTPase"/>
</dbReference>
<evidence type="ECO:0000256" key="1">
    <source>
        <dbReference type="ARBA" id="ARBA00001966"/>
    </source>
</evidence>
<dbReference type="Gene3D" id="3.40.50.300">
    <property type="entry name" value="P-loop containing nucleotide triphosphate hydrolases"/>
    <property type="match status" value="1"/>
</dbReference>
<evidence type="ECO:0000256" key="4">
    <source>
        <dbReference type="ARBA" id="ARBA00022741"/>
    </source>
</evidence>
<keyword evidence="4" id="KW-0547">Nucleotide-binding</keyword>
<dbReference type="SUPFAM" id="SSF52540">
    <property type="entry name" value="P-loop containing nucleoside triphosphate hydrolases"/>
    <property type="match status" value="1"/>
</dbReference>
<dbReference type="PIRSF" id="PIRSF000363">
    <property type="entry name" value="Nitrogenase_iron"/>
    <property type="match status" value="1"/>
</dbReference>